<feature type="region of interest" description="Disordered" evidence="1">
    <location>
        <begin position="83"/>
        <end position="130"/>
    </location>
</feature>
<proteinExistence type="predicted"/>
<dbReference type="Proteomes" id="UP000077684">
    <property type="component" value="Unassembled WGS sequence"/>
</dbReference>
<evidence type="ECO:0000313" key="3">
    <source>
        <dbReference type="Proteomes" id="UP000077684"/>
    </source>
</evidence>
<feature type="region of interest" description="Disordered" evidence="1">
    <location>
        <begin position="1"/>
        <end position="61"/>
    </location>
</feature>
<feature type="region of interest" description="Disordered" evidence="1">
    <location>
        <begin position="191"/>
        <end position="213"/>
    </location>
</feature>
<organism evidence="2 3">
    <name type="scientific">Tilletia controversa</name>
    <name type="common">dwarf bunt fungus</name>
    <dbReference type="NCBI Taxonomy" id="13291"/>
    <lineage>
        <taxon>Eukaryota</taxon>
        <taxon>Fungi</taxon>
        <taxon>Dikarya</taxon>
        <taxon>Basidiomycota</taxon>
        <taxon>Ustilaginomycotina</taxon>
        <taxon>Exobasidiomycetes</taxon>
        <taxon>Tilletiales</taxon>
        <taxon>Tilletiaceae</taxon>
        <taxon>Tilletia</taxon>
    </lineage>
</organism>
<sequence length="547" mass="59355">MPSPRQNNASQEQPIGQAQPEQPSGLSQPEPSTQGQEASSSLTPLDETDSAKDATEATTDEDARDALLHLVLDQLKSVKARLDSVEKGDNSPSPSAIPASSTTTAPSTNTKGKGRVTTETPPITRPNAIPPHLAIVEGSDPATAFAAMPQAEKHSFRFSLRRFAMNPTVFIDLMQERLSASASTSVIPSMSNIPDVSPPTTVPIPRSSTPVPERIPVARTPAVTLAEAPSMSLSHSTGKVPQCKPELLGTFSGDPNELESFIRTVNSVARYDPDPAWKTAVVRTLALVMKKDAAVWLTGMSDEEAASMTTLTAWFDQMREAFPVNRFEQRRNARSRKWVPEDEGASAYYFYKLSLLRAAYGQGQDEANLVHDILDGLPATLRVMLRLPRHNATLHDVRQELSNWESDWRELNATSLRRTSAPRPSSSASATVSKSAPASASVTRTPSSTGGNPSTPSSSTPYVPITPEIYDPSCVIPAKNGGSRQYRRPDNGKVMTLNRPCSICKGEHFNFEHNHVSAQVRVAEPVEEYPEEESVEEGFETSATTEN</sequence>
<name>A0A8X7MIW5_9BASI</name>
<feature type="compositionally biased region" description="Low complexity" evidence="1">
    <location>
        <begin position="91"/>
        <end position="108"/>
    </location>
</feature>
<feature type="compositionally biased region" description="Polar residues" evidence="1">
    <location>
        <begin position="1"/>
        <end position="43"/>
    </location>
</feature>
<accession>A0A8X7MIW5</accession>
<feature type="region of interest" description="Disordered" evidence="1">
    <location>
        <begin position="526"/>
        <end position="547"/>
    </location>
</feature>
<feature type="region of interest" description="Disordered" evidence="1">
    <location>
        <begin position="415"/>
        <end position="461"/>
    </location>
</feature>
<keyword evidence="3" id="KW-1185">Reference proteome</keyword>
<protein>
    <submittedName>
        <fullName evidence="2">Uncharacterized protein</fullName>
    </submittedName>
</protein>
<reference evidence="2" key="2">
    <citation type="journal article" date="2019" name="IMA Fungus">
        <title>Genome sequencing and comparison of five Tilletia species to identify candidate genes for the detection of regulated species infecting wheat.</title>
        <authorList>
            <person name="Nguyen H.D.T."/>
            <person name="Sultana T."/>
            <person name="Kesanakurti P."/>
            <person name="Hambleton S."/>
        </authorList>
    </citation>
    <scope>NUCLEOTIDE SEQUENCE</scope>
    <source>
        <strain evidence="2">DAOMC 236426</strain>
    </source>
</reference>
<evidence type="ECO:0000313" key="2">
    <source>
        <dbReference type="EMBL" id="KAE8237225.1"/>
    </source>
</evidence>
<dbReference type="AlphaFoldDB" id="A0A8X7MIW5"/>
<evidence type="ECO:0000256" key="1">
    <source>
        <dbReference type="SAM" id="MobiDB-lite"/>
    </source>
</evidence>
<gene>
    <name evidence="2" type="ORF">A4X06_0g9297</name>
</gene>
<feature type="compositionally biased region" description="Acidic residues" evidence="1">
    <location>
        <begin position="526"/>
        <end position="539"/>
    </location>
</feature>
<reference evidence="2" key="1">
    <citation type="submission" date="2016-04" db="EMBL/GenBank/DDBJ databases">
        <authorList>
            <person name="Nguyen H.D."/>
            <person name="Samba Siva P."/>
            <person name="Cullis J."/>
            <person name="Levesque C.A."/>
            <person name="Hambleton S."/>
        </authorList>
    </citation>
    <scope>NUCLEOTIDE SEQUENCE</scope>
    <source>
        <strain evidence="2">DAOMC 236426</strain>
    </source>
</reference>
<comment type="caution">
    <text evidence="2">The sequence shown here is derived from an EMBL/GenBank/DDBJ whole genome shotgun (WGS) entry which is preliminary data.</text>
</comment>
<dbReference type="EMBL" id="LWDE02002607">
    <property type="protein sequence ID" value="KAE8237225.1"/>
    <property type="molecule type" value="Genomic_DNA"/>
</dbReference>